<feature type="active site" description="Nucleophile" evidence="3">
    <location>
        <position position="555"/>
    </location>
</feature>
<comment type="caution">
    <text evidence="5">The sequence shown here is derived from an EMBL/GenBank/DDBJ whole genome shotgun (WGS) entry which is preliminary data.</text>
</comment>
<comment type="similarity">
    <text evidence="3">Belongs to the glycosyl hydrolase 26 family.</text>
</comment>
<keyword evidence="2 3" id="KW-0326">Glycosidase</keyword>
<evidence type="ECO:0000256" key="2">
    <source>
        <dbReference type="ARBA" id="ARBA00023295"/>
    </source>
</evidence>
<feature type="active site" description="Proton donor" evidence="3">
    <location>
        <position position="392"/>
    </location>
</feature>
<evidence type="ECO:0000256" key="3">
    <source>
        <dbReference type="PROSITE-ProRule" id="PRU01100"/>
    </source>
</evidence>
<keyword evidence="1 3" id="KW-0378">Hydrolase</keyword>
<dbReference type="PROSITE" id="PS51764">
    <property type="entry name" value="GH26"/>
    <property type="match status" value="1"/>
</dbReference>
<dbReference type="RefSeq" id="WP_163160385.1">
    <property type="nucleotide sequence ID" value="NZ_VKHP01000200.1"/>
</dbReference>
<protein>
    <recommendedName>
        <fullName evidence="4">GH26 domain-containing protein</fullName>
    </recommendedName>
</protein>
<reference evidence="5 6" key="1">
    <citation type="journal article" date="2020" name="Arch. Microbiol.">
        <title>Bradyrhizobium uaiense sp. nov., a new highly efficient cowpea symbiont.</title>
        <authorList>
            <person name="Cabral Michel D."/>
            <person name="Azarias Guimaraes A."/>
            <person name="Martins da Costa E."/>
            <person name="Soares de Carvalho T."/>
            <person name="Balsanelli E."/>
            <person name="Willems A."/>
            <person name="Maltempi de Souza E."/>
            <person name="de Souza Moreira F.M."/>
        </authorList>
    </citation>
    <scope>NUCLEOTIDE SEQUENCE [LARGE SCALE GENOMIC DNA]</scope>
    <source>
        <strain evidence="5 6">UFLA 03-164</strain>
    </source>
</reference>
<evidence type="ECO:0000313" key="5">
    <source>
        <dbReference type="EMBL" id="NEV00841.1"/>
    </source>
</evidence>
<dbReference type="InterPro" id="IPR044016">
    <property type="entry name" value="Big_13"/>
</dbReference>
<dbReference type="Gene3D" id="2.60.40.10">
    <property type="entry name" value="Immunoglobulins"/>
    <property type="match status" value="3"/>
</dbReference>
<dbReference type="SUPFAM" id="SSF51120">
    <property type="entry name" value="beta-Roll"/>
    <property type="match status" value="1"/>
</dbReference>
<dbReference type="InterPro" id="IPR013783">
    <property type="entry name" value="Ig-like_fold"/>
</dbReference>
<evidence type="ECO:0000259" key="4">
    <source>
        <dbReference type="PROSITE" id="PS51764"/>
    </source>
</evidence>
<dbReference type="GO" id="GO:0004553">
    <property type="term" value="F:hydrolase activity, hydrolyzing O-glycosyl compounds"/>
    <property type="evidence" value="ECO:0007669"/>
    <property type="project" value="InterPro"/>
</dbReference>
<dbReference type="EMBL" id="VKHP01000200">
    <property type="protein sequence ID" value="NEV00841.1"/>
    <property type="molecule type" value="Genomic_DNA"/>
</dbReference>
<proteinExistence type="inferred from homology"/>
<dbReference type="NCBIfam" id="NF033510">
    <property type="entry name" value="Ca_tandemer"/>
    <property type="match status" value="3"/>
</dbReference>
<evidence type="ECO:0000256" key="1">
    <source>
        <dbReference type="ARBA" id="ARBA00022801"/>
    </source>
</evidence>
<dbReference type="InterPro" id="IPR022790">
    <property type="entry name" value="GH26_dom"/>
</dbReference>
<dbReference type="SUPFAM" id="SSF51445">
    <property type="entry name" value="(Trans)glycosidases"/>
    <property type="match status" value="1"/>
</dbReference>
<organism evidence="5 6">
    <name type="scientific">Bradyrhizobium uaiense</name>
    <dbReference type="NCBI Taxonomy" id="2594946"/>
    <lineage>
        <taxon>Bacteria</taxon>
        <taxon>Pseudomonadati</taxon>
        <taxon>Pseudomonadota</taxon>
        <taxon>Alphaproteobacteria</taxon>
        <taxon>Hyphomicrobiales</taxon>
        <taxon>Nitrobacteraceae</taxon>
        <taxon>Bradyrhizobium</taxon>
    </lineage>
</organism>
<keyword evidence="6" id="KW-1185">Reference proteome</keyword>
<gene>
    <name evidence="5" type="ORF">FNJ47_34855</name>
</gene>
<sequence length="1381" mass="140918">MTVNPTRASVIVGTSGSDIPFGGTENDLLASGAGSDMFVLPSESGSDTIGEFGTNAGGDVPFMQDDAIATFAGMPATAEQADTDMVVTLSRGDAPSSSAAENVGNPVPANNALHAATEVGEPAGHSSSIDVALDGSSGAAIEAATIDAGKSLELSGAYSGSITFVGATGTLILDHASAFSGKIFNLTGDGNPLSSDQIDLRDIAFGSGTTVSYAGHSSGGVLTVSDTQDHVAHFSLVGNYTNSTFHLSSDGSGGTTVIDPPITPYALGVDVGNPNVSDPTEEAAFEANFNGFTSLMGAKPQYLDQFGDQTQPISQWVSQSGWDATSVAQSAVLKGVIPVIGLPMSSTAAGSGTADQQYHAFAAGTYDSVLQGMVKAWADNGSTTQIWRVGWEMNISTMPSYAGNDAATQAEWVKAYQHIYTVLHAAAQADGVNLQVMWNPGVVNYSDSGNAIQTVYPGNQYVDMIGADVYGDLYPYGDHTHLYDWDLSGQMLNSRNPVYDSSLQQWAADPVNLMHYYSYPASDQWSLDGSVGHATTLQQLIDLSKSTGKPLAIAETGAGNTTDGAGVVDNPTFVQWLSQTLQQSGANISFVNIWDSNGGGSYQFSNASNGKPLEAAAWANYFGAASVAAPTITSFSPDSNVVGDGITNANQLTLMGTATADSTVEVFDGTAQIGTVTANANGSWFFATAPLPDGSHAFTAEDVDAAGRVSAASAALNVTVDTVAPGAPTVSSFSPDSNITGDGITNANQLTLTGTSEAGSNILIFDGSTQIGSAAADVNGNWSFVTGALVDGTHAFTSKAVDAAGNVSATSAALNVTVDTVAPNAPTIVSGTPASSNMVLVSGTAEAGSTINLYEGITLLGTAVTASNGVWNITTGSLTQGVHVFTATVTDVAGNLSGSSAAFDPVVGTLIESAGVTDLTTVGKDYYLSTGGNDVVLKYAGAPVATGQFGTWSPVAAEATSSGYDIAWKDSVSGNFAVWTTDSNANFVSKILSNVSGTSSALESIEQVFHQDLNGDRVIGVPPVASTPIPATTSIEASGTTSLDKLGSYYLLDSIGSSSEGPTLKYAGAAVVAGQFGIWSPIGAEATSSGYDVAWKDSVSGNYSVWTTDSNGNFASKIIGSVSGTDASLKAIESVFHQDLNGDGVIDTASTVLDISGKLVLPLANMIQPATIEAGAKLELAGAVSGSITFNAATGTLVLDHASQFTGKLIHLSGDGTASNSNQIDLKDIAFGSATSASYSGDTTGGVLTVTDAQSHTAHLSLVGDYAHSTFNLSNDGSGGTLVIDPPKDGFDFGSVSASQPTPVPQAPTAVRLAGDSFAFDRAGSSASTSEFNLKPVNHQAMPQLDSLRSALPATDHVEPLHVTISPDAHLAEFHNFMLHQ</sequence>
<dbReference type="Proteomes" id="UP000468531">
    <property type="component" value="Unassembled WGS sequence"/>
</dbReference>
<feature type="domain" description="GH26" evidence="4">
    <location>
        <begin position="252"/>
        <end position="630"/>
    </location>
</feature>
<dbReference type="InterPro" id="IPR011049">
    <property type="entry name" value="Serralysin-like_metalloprot_C"/>
</dbReference>
<name>A0A6P1BT39_9BRAD</name>
<dbReference type="Pfam" id="PF07483">
    <property type="entry name" value="W_rich_C"/>
    <property type="match status" value="2"/>
</dbReference>
<evidence type="ECO:0000313" key="6">
    <source>
        <dbReference type="Proteomes" id="UP000468531"/>
    </source>
</evidence>
<dbReference type="InterPro" id="IPR017853">
    <property type="entry name" value="GH"/>
</dbReference>
<accession>A0A6P1BT39</accession>
<dbReference type="InterPro" id="IPR011121">
    <property type="entry name" value="Trp-rich_dom"/>
</dbReference>
<dbReference type="Gene3D" id="3.20.20.80">
    <property type="entry name" value="Glycosidases"/>
    <property type="match status" value="1"/>
</dbReference>
<dbReference type="Pfam" id="PF19077">
    <property type="entry name" value="Big_13"/>
    <property type="match status" value="3"/>
</dbReference>